<dbReference type="RefSeq" id="WP_026466145.1">
    <property type="nucleotide sequence ID" value="NZ_CP014162.1"/>
</dbReference>
<proteinExistence type="predicted"/>
<accession>A0AAC8WYT7</accession>
<reference evidence="2" key="2">
    <citation type="submission" date="2016-01" db="EMBL/GenBank/DDBJ databases">
        <title>Six Aerococcus type strain genome sequencing and assembly using PacBio and Illumina Hiseq.</title>
        <authorList>
            <person name="Carkaci D."/>
            <person name="Dargis R."/>
            <person name="Nielsen X.C."/>
            <person name="Skovgaard O."/>
            <person name="Fuursted K."/>
            <person name="Christensen J.J."/>
        </authorList>
    </citation>
    <scope>NUCLEOTIDE SEQUENCE [LARGE SCALE GENOMIC DNA]</scope>
    <source>
        <strain evidence="2">CCUG28094</strain>
    </source>
</reference>
<dbReference type="GeneID" id="92866002"/>
<organism evidence="1 2">
    <name type="scientific">Aerococcus urinaeequi</name>
    <dbReference type="NCBI Taxonomy" id="51665"/>
    <lineage>
        <taxon>Bacteria</taxon>
        <taxon>Bacillati</taxon>
        <taxon>Bacillota</taxon>
        <taxon>Bacilli</taxon>
        <taxon>Lactobacillales</taxon>
        <taxon>Aerococcaceae</taxon>
        <taxon>Aerococcus</taxon>
    </lineage>
</organism>
<dbReference type="EMBL" id="CP014162">
    <property type="protein sequence ID" value="AMB96776.1"/>
    <property type="molecule type" value="Genomic_DNA"/>
</dbReference>
<dbReference type="AlphaFoldDB" id="A0AAC8WYT7"/>
<sequence length="74" mass="8816">MRKFSEQEIERYINYSDEKVLPKEEFLGRCIACGRFLNEVELPEGPERQVICLDDRDYFVEHYDNLIDLGEIEG</sequence>
<dbReference type="Proteomes" id="UP000067698">
    <property type="component" value="Chromosome"/>
</dbReference>
<evidence type="ECO:0000313" key="2">
    <source>
        <dbReference type="Proteomes" id="UP000067698"/>
    </source>
</evidence>
<protein>
    <submittedName>
        <fullName evidence="1">Uncharacterized protein</fullName>
    </submittedName>
</protein>
<evidence type="ECO:0000313" key="1">
    <source>
        <dbReference type="EMBL" id="AMB96776.1"/>
    </source>
</evidence>
<name>A0AAC8WYT7_9LACT</name>
<gene>
    <name evidence="1" type="ORF">AWM74_00380</name>
</gene>
<reference evidence="1 2" key="1">
    <citation type="journal article" date="2016" name="Genome Announc.">
        <title>Complete Genome Sequences of Aerococcus christensenii CCUG 28831T, Aerococcus sanguinicola CCUG 43001T, Aerococcus urinae CCUG 36881T, Aerococcus urinaeequi CCUG 28094T, Aerococcus urinaehominis CCUG 42038 BT, and Aerococcus viridans CCUG 4311T.</title>
        <authorList>
            <person name="Carkaci D."/>
            <person name="Dargis R."/>
            <person name="Nielsen X.C."/>
            <person name="Skovgaard O."/>
            <person name="Fuursted K."/>
            <person name="Christensen J.J."/>
        </authorList>
    </citation>
    <scope>NUCLEOTIDE SEQUENCE [LARGE SCALE GENOMIC DNA]</scope>
    <source>
        <strain evidence="1 2">CCUG28094</strain>
    </source>
</reference>